<reference evidence="9 10" key="1">
    <citation type="submission" date="2015-08" db="EMBL/GenBank/DDBJ databases">
        <title>Draft genome sequence of cellulolytic and xylanolytic Paenibacillus sp. A59, isolated from a decaying forest soil from Patagonia, Argentina.</title>
        <authorList>
            <person name="Ghio S."/>
            <person name="Caceres A.M."/>
            <person name="Talia P."/>
            <person name="Grasso D."/>
            <person name="Campos E."/>
        </authorList>
    </citation>
    <scope>NUCLEOTIDE SEQUENCE [LARGE SCALE GENOMIC DNA]</scope>
    <source>
        <strain evidence="9 10">A59</strain>
    </source>
</reference>
<accession>A0A0M9BRM7</accession>
<dbReference type="PATRIC" id="fig|1705561.3.peg.702"/>
<dbReference type="PROSITE" id="PS50850">
    <property type="entry name" value="MFS"/>
    <property type="match status" value="1"/>
</dbReference>
<keyword evidence="2" id="KW-0813">Transport</keyword>
<dbReference type="EMBL" id="LITU01000036">
    <property type="protein sequence ID" value="KOY17623.1"/>
    <property type="molecule type" value="Genomic_DNA"/>
</dbReference>
<feature type="transmembrane region" description="Helical" evidence="7">
    <location>
        <begin position="36"/>
        <end position="58"/>
    </location>
</feature>
<name>A0A0M9BRM7_9BACL</name>
<feature type="domain" description="Major facilitator superfamily (MFS) profile" evidence="8">
    <location>
        <begin position="239"/>
        <end position="429"/>
    </location>
</feature>
<evidence type="ECO:0000256" key="5">
    <source>
        <dbReference type="ARBA" id="ARBA00023136"/>
    </source>
</evidence>
<evidence type="ECO:0000256" key="3">
    <source>
        <dbReference type="ARBA" id="ARBA00022692"/>
    </source>
</evidence>
<organism evidence="9 10">
    <name type="scientific">Paenibacillus xylanivorans</name>
    <dbReference type="NCBI Taxonomy" id="1705561"/>
    <lineage>
        <taxon>Bacteria</taxon>
        <taxon>Bacillati</taxon>
        <taxon>Bacillota</taxon>
        <taxon>Bacilli</taxon>
        <taxon>Bacillales</taxon>
        <taxon>Paenibacillaceae</taxon>
        <taxon>Paenibacillus</taxon>
    </lineage>
</organism>
<feature type="transmembrane region" description="Helical" evidence="7">
    <location>
        <begin position="270"/>
        <end position="293"/>
    </location>
</feature>
<feature type="transmembrane region" description="Helical" evidence="7">
    <location>
        <begin position="238"/>
        <end position="264"/>
    </location>
</feature>
<dbReference type="Proteomes" id="UP000037688">
    <property type="component" value="Unassembled WGS sequence"/>
</dbReference>
<feature type="transmembrane region" description="Helical" evidence="7">
    <location>
        <begin position="64"/>
        <end position="84"/>
    </location>
</feature>
<evidence type="ECO:0000256" key="7">
    <source>
        <dbReference type="SAM" id="Phobius"/>
    </source>
</evidence>
<feature type="transmembrane region" description="Helical" evidence="7">
    <location>
        <begin position="123"/>
        <end position="145"/>
    </location>
</feature>
<dbReference type="SUPFAM" id="SSF103473">
    <property type="entry name" value="MFS general substrate transporter"/>
    <property type="match status" value="1"/>
</dbReference>
<dbReference type="Gene3D" id="1.20.1250.20">
    <property type="entry name" value="MFS general substrate transporter like domains"/>
    <property type="match status" value="2"/>
</dbReference>
<dbReference type="PANTHER" id="PTHR23526">
    <property type="entry name" value="INTEGRAL MEMBRANE TRANSPORT PROTEIN-RELATED"/>
    <property type="match status" value="1"/>
</dbReference>
<feature type="region of interest" description="Disordered" evidence="6">
    <location>
        <begin position="1"/>
        <end position="25"/>
    </location>
</feature>
<keyword evidence="4 7" id="KW-1133">Transmembrane helix</keyword>
<dbReference type="InterPro" id="IPR011701">
    <property type="entry name" value="MFS"/>
</dbReference>
<protein>
    <submittedName>
        <fullName evidence="9">MFS transporter</fullName>
    </submittedName>
</protein>
<keyword evidence="3 7" id="KW-0812">Transmembrane</keyword>
<feature type="transmembrane region" description="Helical" evidence="7">
    <location>
        <begin position="96"/>
        <end position="117"/>
    </location>
</feature>
<evidence type="ECO:0000259" key="8">
    <source>
        <dbReference type="PROSITE" id="PS50850"/>
    </source>
</evidence>
<feature type="transmembrane region" description="Helical" evidence="7">
    <location>
        <begin position="192"/>
        <end position="213"/>
    </location>
</feature>
<feature type="transmembrane region" description="Helical" evidence="7">
    <location>
        <begin position="305"/>
        <end position="323"/>
    </location>
</feature>
<feature type="transmembrane region" description="Helical" evidence="7">
    <location>
        <begin position="329"/>
        <end position="355"/>
    </location>
</feature>
<dbReference type="InterPro" id="IPR052528">
    <property type="entry name" value="Sugar_transport-like"/>
</dbReference>
<gene>
    <name evidence="9" type="ORF">AMS66_05060</name>
</gene>
<dbReference type="AlphaFoldDB" id="A0A0M9BRM7"/>
<feature type="transmembrane region" description="Helical" evidence="7">
    <location>
        <begin position="367"/>
        <end position="389"/>
    </location>
</feature>
<dbReference type="Pfam" id="PF07690">
    <property type="entry name" value="MFS_1"/>
    <property type="match status" value="1"/>
</dbReference>
<comment type="subcellular location">
    <subcellularLocation>
        <location evidence="1">Cell membrane</location>
        <topology evidence="1">Multi-pass membrane protein</topology>
    </subcellularLocation>
</comment>
<keyword evidence="5 7" id="KW-0472">Membrane</keyword>
<dbReference type="PANTHER" id="PTHR23526:SF2">
    <property type="entry name" value="MAJOR FACILITATOR SUPERFAMILY (MFS) PROFILE DOMAIN-CONTAINING PROTEIN"/>
    <property type="match status" value="1"/>
</dbReference>
<keyword evidence="10" id="KW-1185">Reference proteome</keyword>
<evidence type="ECO:0000256" key="4">
    <source>
        <dbReference type="ARBA" id="ARBA00022989"/>
    </source>
</evidence>
<evidence type="ECO:0000256" key="2">
    <source>
        <dbReference type="ARBA" id="ARBA00022448"/>
    </source>
</evidence>
<feature type="transmembrane region" description="Helical" evidence="7">
    <location>
        <begin position="166"/>
        <end position="186"/>
    </location>
</feature>
<dbReference type="OrthoDB" id="9772882at2"/>
<evidence type="ECO:0000313" key="9">
    <source>
        <dbReference type="EMBL" id="KOY17623.1"/>
    </source>
</evidence>
<dbReference type="GO" id="GO:0005886">
    <property type="term" value="C:plasma membrane"/>
    <property type="evidence" value="ECO:0007669"/>
    <property type="project" value="UniProtKB-SubCell"/>
</dbReference>
<proteinExistence type="predicted"/>
<evidence type="ECO:0000313" key="10">
    <source>
        <dbReference type="Proteomes" id="UP000037688"/>
    </source>
</evidence>
<feature type="transmembrane region" description="Helical" evidence="7">
    <location>
        <begin position="401"/>
        <end position="423"/>
    </location>
</feature>
<evidence type="ECO:0000256" key="6">
    <source>
        <dbReference type="SAM" id="MobiDB-lite"/>
    </source>
</evidence>
<comment type="caution">
    <text evidence="9">The sequence shown here is derived from an EMBL/GenBank/DDBJ whole genome shotgun (WGS) entry which is preliminary data.</text>
</comment>
<dbReference type="InterPro" id="IPR036259">
    <property type="entry name" value="MFS_trans_sf"/>
</dbReference>
<sequence>MPIQKTVNVNPPPFASKPRRKGSTQRTNLSIATWEGVPAIILQTLLGGPFLTGFLLYLGAGSRHIGFVLAITTFVNIAQIGAAYWMQRIRSRKRMLILFVGIHRVLWSSTGLIPFLFPKEWWVGIYIGVYTVAFISNTIGGMIWTSLIGDIVPAKVRGRYFGIRNTILNALGSVCLFAGGIVLDRFPGEMGFLILFIPVWICAIANTVIYCFYPDVPFERSTEQVFWRMFKKPFQDPSFLKAALFLAAWLLIQTLIVPLFSYVMLDLLNINYQTVSIITVVQTLVMMAGFYIWGNLNARFSNKTLLFWTLPIIALSCLSWGLMSFMPVLIALFLSHIFLGIGVGGFNQLAFNFTIGDTPKSERPMFVAVYSALTGVTSFLGPLIGGWLYEKMEAWPDAMNWVSAYGFQVGVGAAMLVLTFTLGRRVLLK</sequence>
<evidence type="ECO:0000256" key="1">
    <source>
        <dbReference type="ARBA" id="ARBA00004651"/>
    </source>
</evidence>
<dbReference type="GO" id="GO:0022857">
    <property type="term" value="F:transmembrane transporter activity"/>
    <property type="evidence" value="ECO:0007669"/>
    <property type="project" value="InterPro"/>
</dbReference>
<dbReference type="InterPro" id="IPR020846">
    <property type="entry name" value="MFS_dom"/>
</dbReference>